<protein>
    <submittedName>
        <fullName evidence="1">Uncharacterized protein</fullName>
    </submittedName>
</protein>
<evidence type="ECO:0000313" key="1">
    <source>
        <dbReference type="EMBL" id="KAF7552116.1"/>
    </source>
</evidence>
<proteinExistence type="predicted"/>
<dbReference type="EMBL" id="JAANBB010000066">
    <property type="protein sequence ID" value="KAF7552116.1"/>
    <property type="molecule type" value="Genomic_DNA"/>
</dbReference>
<comment type="caution">
    <text evidence="1">The sequence shown here is derived from an EMBL/GenBank/DDBJ whole genome shotgun (WGS) entry which is preliminary data.</text>
</comment>
<dbReference type="Proteomes" id="UP000722485">
    <property type="component" value="Unassembled WGS sequence"/>
</dbReference>
<dbReference type="OrthoDB" id="5078127at2759"/>
<keyword evidence="2" id="KW-1185">Reference proteome</keyword>
<name>A0A9P5L9V4_9HYPO</name>
<dbReference type="AlphaFoldDB" id="A0A9P5L9V4"/>
<organism evidence="1 2">
    <name type="scientific">Cylindrodendrum hubeiense</name>
    <dbReference type="NCBI Taxonomy" id="595255"/>
    <lineage>
        <taxon>Eukaryota</taxon>
        <taxon>Fungi</taxon>
        <taxon>Dikarya</taxon>
        <taxon>Ascomycota</taxon>
        <taxon>Pezizomycotina</taxon>
        <taxon>Sordariomycetes</taxon>
        <taxon>Hypocreomycetidae</taxon>
        <taxon>Hypocreales</taxon>
        <taxon>Nectriaceae</taxon>
        <taxon>Cylindrodendrum</taxon>
    </lineage>
</organism>
<gene>
    <name evidence="1" type="ORF">G7Z17_g4550</name>
</gene>
<evidence type="ECO:0000313" key="2">
    <source>
        <dbReference type="Proteomes" id="UP000722485"/>
    </source>
</evidence>
<reference evidence="1" key="1">
    <citation type="submission" date="2020-03" db="EMBL/GenBank/DDBJ databases">
        <title>Draft Genome Sequence of Cylindrodendrum hubeiense.</title>
        <authorList>
            <person name="Buettner E."/>
            <person name="Kellner H."/>
        </authorList>
    </citation>
    <scope>NUCLEOTIDE SEQUENCE</scope>
    <source>
        <strain evidence="1">IHI 201604</strain>
    </source>
</reference>
<accession>A0A9P5L9V4</accession>
<sequence>MSQAHLSGDQSSVIERIAEWTLPQLGHDDGDFRFGHIQGPGVTDKSSLKQSIPLNIWKAIASGSHDTLLMHVTSPTKSLEITKKHDTDSFKASFDEVDSAQFDLATESYGMLLSMLRDNTIPPQQLEPQDWDGWILPAKVLFVIDVDPDFSADFVLALVALLTWTTKTASLQMNSKMRVLTMSSEAVHPLVRRIFGIYRDSPIIEFQQPPALKSSTPIILPVIADGESRSAEAIFLELSRENPEHLHMAVCFRPCDHLNLPPDWFIDVIHLYFAERNLYALEESQRNFMVLHCDVPVAEHLISPDHVHVITDGTRPRKVFDRLTNQIVRVNLEASGSDRREQLSWRDRQDVLDSKVTLYEEPGFLDDANRNRPRRMEVTGAQLAGFLAGLAEFADWPIQADKVMKALREFDPVAMDETKRRLVQQNLVIFDGPDLNPILGLPKTAHETFFKTLPLVKYDARIARFLSQPSHTPNVILVKIQLAAVMAVGVDKMITIDTTETTLEDVLTAASTGLTSPFVGNGTLWLVLGFVKMMLCQRELLQDPDIFRGNMHQCLGGAVWINSRAVRQVSSLTEELKAGFQSLGVEVPSLRVEDEMGVLSDEDYNTVLWDLMCAFVHQIGITRDPSIGPSKIYDLASKQPIKWCGSALWPLTWDVFREADKNAHVSAGFYTRLVRRSANSNTFAYDWN</sequence>